<sequence>MTLKTTFYYIMEIFI</sequence>
<organism evidence="1 2">
    <name type="scientific">Desulforhopalus singaporensis</name>
    <dbReference type="NCBI Taxonomy" id="91360"/>
    <lineage>
        <taxon>Bacteria</taxon>
        <taxon>Pseudomonadati</taxon>
        <taxon>Thermodesulfobacteriota</taxon>
        <taxon>Desulfobulbia</taxon>
        <taxon>Desulfobulbales</taxon>
        <taxon>Desulfocapsaceae</taxon>
        <taxon>Desulforhopalus</taxon>
    </lineage>
</organism>
<evidence type="ECO:0000313" key="2">
    <source>
        <dbReference type="Proteomes" id="UP000199073"/>
    </source>
</evidence>
<name>A0A1H0SEL9_9BACT</name>
<gene>
    <name evidence="1" type="ORF">SAMN05660330_02664</name>
</gene>
<evidence type="ECO:0000313" key="1">
    <source>
        <dbReference type="EMBL" id="SDP40223.1"/>
    </source>
</evidence>
<dbReference type="EMBL" id="FNJI01000018">
    <property type="protein sequence ID" value="SDP40223.1"/>
    <property type="molecule type" value="Genomic_DNA"/>
</dbReference>
<keyword evidence="2" id="KW-1185">Reference proteome</keyword>
<reference evidence="1 2" key="1">
    <citation type="submission" date="2016-10" db="EMBL/GenBank/DDBJ databases">
        <authorList>
            <person name="de Groot N.N."/>
        </authorList>
    </citation>
    <scope>NUCLEOTIDE SEQUENCE [LARGE SCALE GENOMIC DNA]</scope>
    <source>
        <strain evidence="1 2">DSM 12130</strain>
    </source>
</reference>
<protein>
    <submittedName>
        <fullName evidence="1">Uncharacterized protein</fullName>
    </submittedName>
</protein>
<proteinExistence type="predicted"/>
<dbReference type="Proteomes" id="UP000199073">
    <property type="component" value="Unassembled WGS sequence"/>
</dbReference>
<accession>A0A1H0SEL9</accession>